<feature type="active site" description="Proton acceptor" evidence="4">
    <location>
        <position position="191"/>
    </location>
</feature>
<keyword evidence="1 4" id="KW-0378">Hydrolase</keyword>
<dbReference type="InterPro" id="IPR011990">
    <property type="entry name" value="TPR-like_helical_dom_sf"/>
</dbReference>
<dbReference type="Gene3D" id="3.40.1090.10">
    <property type="entry name" value="Cytosolic phospholipase A2 catalytic domain"/>
    <property type="match status" value="1"/>
</dbReference>
<comment type="caution">
    <text evidence="4">Lacks conserved residue(s) required for the propagation of feature annotation.</text>
</comment>
<dbReference type="CDD" id="cd07216">
    <property type="entry name" value="Pat17_PNPLA8_PNPLA9_like3"/>
    <property type="match status" value="1"/>
</dbReference>
<evidence type="ECO:0000256" key="4">
    <source>
        <dbReference type="PROSITE-ProRule" id="PRU01161"/>
    </source>
</evidence>
<dbReference type="PANTHER" id="PTHR24185:SF1">
    <property type="entry name" value="CALCIUM-INDEPENDENT PHOSPHOLIPASE A2-GAMMA"/>
    <property type="match status" value="1"/>
</dbReference>
<evidence type="ECO:0000313" key="7">
    <source>
        <dbReference type="Proteomes" id="UP000546213"/>
    </source>
</evidence>
<feature type="short sequence motif" description="GXGXXG" evidence="4">
    <location>
        <begin position="26"/>
        <end position="31"/>
    </location>
</feature>
<dbReference type="GO" id="GO:0016042">
    <property type="term" value="P:lipid catabolic process"/>
    <property type="evidence" value="ECO:0007669"/>
    <property type="project" value="UniProtKB-UniRule"/>
</dbReference>
<dbReference type="InterPro" id="IPR019734">
    <property type="entry name" value="TPR_rpt"/>
</dbReference>
<evidence type="ECO:0000256" key="2">
    <source>
        <dbReference type="ARBA" id="ARBA00022963"/>
    </source>
</evidence>
<dbReference type="Pfam" id="PF01734">
    <property type="entry name" value="Patatin"/>
    <property type="match status" value="1"/>
</dbReference>
<dbReference type="AlphaFoldDB" id="A0A8H5L3W1"/>
<keyword evidence="3 4" id="KW-0443">Lipid metabolism</keyword>
<reference evidence="6 7" key="1">
    <citation type="submission" date="2020-05" db="EMBL/GenBank/DDBJ databases">
        <title>Identification and distribution of gene clusters putatively required for synthesis of sphingolipid metabolism inhibitors in phylogenetically diverse species of the filamentous fungus Fusarium.</title>
        <authorList>
            <person name="Kim H.-S."/>
            <person name="Busman M."/>
            <person name="Brown D.W."/>
            <person name="Divon H."/>
            <person name="Uhlig S."/>
            <person name="Proctor R.H."/>
        </authorList>
    </citation>
    <scope>NUCLEOTIDE SEQUENCE [LARGE SCALE GENOMIC DNA]</scope>
    <source>
        <strain evidence="6 7">NRRL 36939</strain>
    </source>
</reference>
<dbReference type="Pfam" id="PF13424">
    <property type="entry name" value="TPR_12"/>
    <property type="match status" value="1"/>
</dbReference>
<keyword evidence="7" id="KW-1185">Reference proteome</keyword>
<evidence type="ECO:0000256" key="3">
    <source>
        <dbReference type="ARBA" id="ARBA00023098"/>
    </source>
</evidence>
<dbReference type="GO" id="GO:0047499">
    <property type="term" value="F:calcium-independent phospholipase A2 activity"/>
    <property type="evidence" value="ECO:0007669"/>
    <property type="project" value="TreeGrafter"/>
</dbReference>
<gene>
    <name evidence="6" type="ORF">FPCIR_8779</name>
</gene>
<evidence type="ECO:0000313" key="6">
    <source>
        <dbReference type="EMBL" id="KAF5584088.1"/>
    </source>
</evidence>
<dbReference type="GO" id="GO:0046486">
    <property type="term" value="P:glycerolipid metabolic process"/>
    <property type="evidence" value="ECO:0007669"/>
    <property type="project" value="UniProtKB-ARBA"/>
</dbReference>
<evidence type="ECO:0000259" key="5">
    <source>
        <dbReference type="PROSITE" id="PS51635"/>
    </source>
</evidence>
<dbReference type="SUPFAM" id="SSF52151">
    <property type="entry name" value="FabD/lysophospholipase-like"/>
    <property type="match status" value="1"/>
</dbReference>
<dbReference type="Gene3D" id="1.25.40.10">
    <property type="entry name" value="Tetratricopeptide repeat domain"/>
    <property type="match status" value="2"/>
</dbReference>
<dbReference type="InterPro" id="IPR002641">
    <property type="entry name" value="PNPLA_dom"/>
</dbReference>
<dbReference type="SMART" id="SM00028">
    <property type="entry name" value="TPR"/>
    <property type="match status" value="4"/>
</dbReference>
<evidence type="ECO:0000256" key="1">
    <source>
        <dbReference type="ARBA" id="ARBA00022801"/>
    </source>
</evidence>
<dbReference type="EMBL" id="JAAOAS010000234">
    <property type="protein sequence ID" value="KAF5584088.1"/>
    <property type="molecule type" value="Genomic_DNA"/>
</dbReference>
<dbReference type="PANTHER" id="PTHR24185">
    <property type="entry name" value="CALCIUM-INDEPENDENT PHOSPHOLIPASE A2-GAMMA"/>
    <property type="match status" value="1"/>
</dbReference>
<sequence length="785" mass="88176">MNGQPPNSTNMSLLDEEGICMLSLDGGGVRGLSSLYVLKRIMDGHNAERKKLGQNVQKPADIFDLIGGTSTGGLIAIMLGRLKMGVDECISAYNDLIKVVFNDKARVHQSKISLRGQTGLSPTDEMVDSHEPGCKVFMCATSKLDAATYRFRSYTSHKSFLNATICQAARATFAAMTSFNPVSIGGMKFVDGVLGANNPADQVEEEAREIRCPTTGDLQPLVKCFISIGTGKLQTYSIEDRADKFIATLAKMATDVERTEETSLKRWRQHLDRGSVFRFNVDQGLQTVGVKEYKKKGEIQAATYKYLNSQVQSSLLQRCVGNLILKKKLTGLDFELTIAIQLSQKVTGRLQDFKDVEKLKLQFNLQNGFATAAVENQVSQVIKVDGLEMPDAIAILRHCLFDKGLLADEEILKELITELDGLPLSGETELEESIGILGSFFLLTPKKGGSMFDMPTIVHLYLRTWVQQKKPPKGMTETVTKRLNELVPRVNWSKRLIWKEYEAHAIRILTVCQDRNLKFDERFRLACKVGSWLLRERNIKGAIPWLQEALCWAKKSIFKHTQRRFRIQLDLAEAYAEAEQSAKAIQLAENGLEFQEKHVTKDDSSVLAVSCVLAKAHRYNGSPKKEIDRLGKLKEFSRKRNEMERLAVLGELGKCYNFAKEYDKAAENLELWVDVARSNVAKDDPILIIVKIHLAYAYGQQGQHNEAISILEEAFPIQERNWGKSHSDTIITRSHLANQYLEAKKLAKAISVLEKLVPIQSKTLGQMNRETMLSENLLVKAYFNN</sequence>
<feature type="domain" description="PNPLA" evidence="5">
    <location>
        <begin position="22"/>
        <end position="204"/>
    </location>
</feature>
<feature type="active site" description="Nucleophile" evidence="4">
    <location>
        <position position="70"/>
    </location>
</feature>
<dbReference type="Proteomes" id="UP000546213">
    <property type="component" value="Unassembled WGS sequence"/>
</dbReference>
<dbReference type="GO" id="GO:0016020">
    <property type="term" value="C:membrane"/>
    <property type="evidence" value="ECO:0007669"/>
    <property type="project" value="TreeGrafter"/>
</dbReference>
<organism evidence="6 7">
    <name type="scientific">Fusarium pseudocircinatum</name>
    <dbReference type="NCBI Taxonomy" id="56676"/>
    <lineage>
        <taxon>Eukaryota</taxon>
        <taxon>Fungi</taxon>
        <taxon>Dikarya</taxon>
        <taxon>Ascomycota</taxon>
        <taxon>Pezizomycotina</taxon>
        <taxon>Sordariomycetes</taxon>
        <taxon>Hypocreomycetidae</taxon>
        <taxon>Hypocreales</taxon>
        <taxon>Nectriaceae</taxon>
        <taxon>Fusarium</taxon>
        <taxon>Fusarium fujikuroi species complex</taxon>
    </lineage>
</organism>
<name>A0A8H5L3W1_9HYPO</name>
<comment type="caution">
    <text evidence="6">The sequence shown here is derived from an EMBL/GenBank/DDBJ whole genome shotgun (WGS) entry which is preliminary data.</text>
</comment>
<dbReference type="OrthoDB" id="1658288at2759"/>
<dbReference type="GO" id="GO:0019369">
    <property type="term" value="P:arachidonate metabolic process"/>
    <property type="evidence" value="ECO:0007669"/>
    <property type="project" value="TreeGrafter"/>
</dbReference>
<dbReference type="InterPro" id="IPR016035">
    <property type="entry name" value="Acyl_Trfase/lysoPLipase"/>
</dbReference>
<dbReference type="PROSITE" id="PS51635">
    <property type="entry name" value="PNPLA"/>
    <property type="match status" value="1"/>
</dbReference>
<proteinExistence type="predicted"/>
<keyword evidence="2 4" id="KW-0442">Lipid degradation</keyword>
<protein>
    <submittedName>
        <fullName evidence="6">Calcium-independent phospholipase A2-gamma</fullName>
    </submittedName>
</protein>
<dbReference type="SUPFAM" id="SSF48452">
    <property type="entry name" value="TPR-like"/>
    <property type="match status" value="2"/>
</dbReference>
<accession>A0A8H5L3W1</accession>
<feature type="short sequence motif" description="GXSXG" evidence="4">
    <location>
        <begin position="68"/>
        <end position="72"/>
    </location>
</feature>